<feature type="transmembrane region" description="Helical" evidence="7">
    <location>
        <begin position="152"/>
        <end position="170"/>
    </location>
</feature>
<name>E7RDS5_9BACL</name>
<feature type="transmembrane region" description="Helical" evidence="7">
    <location>
        <begin position="217"/>
        <end position="240"/>
    </location>
</feature>
<feature type="transmembrane region" description="Helical" evidence="7">
    <location>
        <begin position="246"/>
        <end position="274"/>
    </location>
</feature>
<reference evidence="8 9" key="1">
    <citation type="journal article" date="2011" name="J. Bacteriol.">
        <title>The Draft Genome of Planococcus donghaensis MPA1U2 Reveals Nonsporulation Pathways Controlled by a Conserved Spo0A Regulon.</title>
        <authorList>
            <person name="Pearson M.D."/>
            <person name="Noller H.F."/>
        </authorList>
    </citation>
    <scope>NUCLEOTIDE SEQUENCE [LARGE SCALE GENOMIC DNA]</scope>
    <source>
        <strain evidence="8 9">MPA1U2</strain>
    </source>
</reference>
<dbReference type="PANTHER" id="PTHR30250:SF10">
    <property type="entry name" value="LIPOPOLYSACCHARIDE BIOSYNTHESIS PROTEIN WZXC"/>
    <property type="match status" value="1"/>
</dbReference>
<comment type="similarity">
    <text evidence="2">Belongs to the polysaccharide synthase family.</text>
</comment>
<feature type="transmembrane region" description="Helical" evidence="7">
    <location>
        <begin position="176"/>
        <end position="196"/>
    </location>
</feature>
<feature type="transmembrane region" description="Helical" evidence="7">
    <location>
        <begin position="86"/>
        <end position="106"/>
    </location>
</feature>
<evidence type="ECO:0000256" key="2">
    <source>
        <dbReference type="ARBA" id="ARBA00007430"/>
    </source>
</evidence>
<feature type="transmembrane region" description="Helical" evidence="7">
    <location>
        <begin position="393"/>
        <end position="411"/>
    </location>
</feature>
<comment type="caution">
    <text evidence="8">The sequence shown here is derived from an EMBL/GenBank/DDBJ whole genome shotgun (WGS) entry which is preliminary data.</text>
</comment>
<evidence type="ECO:0000256" key="1">
    <source>
        <dbReference type="ARBA" id="ARBA00004651"/>
    </source>
</evidence>
<evidence type="ECO:0000256" key="7">
    <source>
        <dbReference type="SAM" id="Phobius"/>
    </source>
</evidence>
<feature type="transmembrane region" description="Helical" evidence="7">
    <location>
        <begin position="446"/>
        <end position="465"/>
    </location>
</feature>
<keyword evidence="3" id="KW-1003">Cell membrane</keyword>
<dbReference type="GO" id="GO:0005886">
    <property type="term" value="C:plasma membrane"/>
    <property type="evidence" value="ECO:0007669"/>
    <property type="project" value="UniProtKB-SubCell"/>
</dbReference>
<comment type="subcellular location">
    <subcellularLocation>
        <location evidence="1">Cell membrane</location>
        <topology evidence="1">Multi-pass membrane protein</topology>
    </subcellularLocation>
</comment>
<feature type="transmembrane region" description="Helical" evidence="7">
    <location>
        <begin position="332"/>
        <end position="349"/>
    </location>
</feature>
<organism evidence="8 9">
    <name type="scientific">Planococcus donghaensis MPA1U2</name>
    <dbReference type="NCBI Taxonomy" id="933115"/>
    <lineage>
        <taxon>Bacteria</taxon>
        <taxon>Bacillati</taxon>
        <taxon>Bacillota</taxon>
        <taxon>Bacilli</taxon>
        <taxon>Bacillales</taxon>
        <taxon>Caryophanaceae</taxon>
        <taxon>Planococcus</taxon>
    </lineage>
</organism>
<evidence type="ECO:0000256" key="4">
    <source>
        <dbReference type="ARBA" id="ARBA00022692"/>
    </source>
</evidence>
<evidence type="ECO:0000256" key="6">
    <source>
        <dbReference type="ARBA" id="ARBA00023136"/>
    </source>
</evidence>
<dbReference type="eggNOG" id="COG2244">
    <property type="taxonomic scope" value="Bacteria"/>
</dbReference>
<dbReference type="Proteomes" id="UP000003052">
    <property type="component" value="Unassembled WGS sequence"/>
</dbReference>
<feature type="transmembrane region" description="Helical" evidence="7">
    <location>
        <begin position="43"/>
        <end position="65"/>
    </location>
</feature>
<accession>E7RDS5</accession>
<evidence type="ECO:0000256" key="5">
    <source>
        <dbReference type="ARBA" id="ARBA00022989"/>
    </source>
</evidence>
<proteinExistence type="inferred from homology"/>
<gene>
    <name evidence="8" type="ORF">GPDM_03015</name>
</gene>
<evidence type="ECO:0000313" key="9">
    <source>
        <dbReference type="Proteomes" id="UP000003052"/>
    </source>
</evidence>
<evidence type="ECO:0000256" key="3">
    <source>
        <dbReference type="ARBA" id="ARBA00022475"/>
    </source>
</evidence>
<feature type="transmembrane region" description="Helical" evidence="7">
    <location>
        <begin position="361"/>
        <end position="381"/>
    </location>
</feature>
<keyword evidence="6 7" id="KW-0472">Membrane</keyword>
<keyword evidence="5 7" id="KW-1133">Transmembrane helix</keyword>
<sequence length="502" mass="57219">MKNNNLTTNTGQAVKWSTITEFGAKIIIPITNMILARLLAPEAFGVLATVILVTSFADMLSDSGFQKYLIQKEFRNIEERIQSTNVAFWTNFIISIFLWLGIVFFKDQIAIMVGNSELGWVIAIASISIPLTSLSSIQMAVYRRDLNYKPLFYVRIIGVLIPFFVTIPLALLEFSYWSLIVGMIIGNLFNAILLTYKSDWKPQIYYSFGLLKNMFSFSMWSLLESFSIWLTTYIGVFIVANTLNSYYLGLYQTTITTISGILAIITTATTSVLFSSLSRLQNDDKEFYEVFMKFMRLISMVMLPMGVGIYVYRNLITELLLGSQWVEASLFVGLWGLTSAITIVFGQFFSEIYRAKGKPKLSVLVQLLHLVFLIPTLMITVNYSFEALVYGRSIIKLQLIAANLIIMHVVFKFSSLIFIKNTLPAIYSSFIMFGIAKLLMMVNSSYWWEISSIILCIGTYIALIIQYDQPRKEIIAIFKVVNNKYLNKVVHILEGKKLFKLL</sequence>
<evidence type="ECO:0000313" key="8">
    <source>
        <dbReference type="EMBL" id="EGA90831.1"/>
    </source>
</evidence>
<feature type="transmembrane region" description="Helical" evidence="7">
    <location>
        <begin position="294"/>
        <end position="312"/>
    </location>
</feature>
<dbReference type="EMBL" id="AEPB01000010">
    <property type="protein sequence ID" value="EGA90831.1"/>
    <property type="molecule type" value="Genomic_DNA"/>
</dbReference>
<dbReference type="Pfam" id="PF13440">
    <property type="entry name" value="Polysacc_synt_3"/>
    <property type="match status" value="1"/>
</dbReference>
<protein>
    <submittedName>
        <fullName evidence="8">Polysaccharide biosynthesis protein</fullName>
    </submittedName>
</protein>
<feature type="transmembrane region" description="Helical" evidence="7">
    <location>
        <begin position="118"/>
        <end position="140"/>
    </location>
</feature>
<dbReference type="PANTHER" id="PTHR30250">
    <property type="entry name" value="PST FAMILY PREDICTED COLANIC ACID TRANSPORTER"/>
    <property type="match status" value="1"/>
</dbReference>
<dbReference type="CDD" id="cd13127">
    <property type="entry name" value="MATE_tuaB_like"/>
    <property type="match status" value="1"/>
</dbReference>
<dbReference type="OrthoDB" id="9770347at2"/>
<dbReference type="RefSeq" id="WP_008428800.1">
    <property type="nucleotide sequence ID" value="NZ_AEPB01000010.1"/>
</dbReference>
<keyword evidence="4 7" id="KW-0812">Transmembrane</keyword>
<dbReference type="InterPro" id="IPR050833">
    <property type="entry name" value="Poly_Biosynth_Transport"/>
</dbReference>
<dbReference type="AlphaFoldDB" id="E7RDS5"/>